<comment type="caution">
    <text evidence="1">The sequence shown here is derived from an EMBL/GenBank/DDBJ whole genome shotgun (WGS) entry which is preliminary data.</text>
</comment>
<evidence type="ECO:0000313" key="2">
    <source>
        <dbReference type="Proteomes" id="UP000799777"/>
    </source>
</evidence>
<keyword evidence="2" id="KW-1185">Reference proteome</keyword>
<name>A0A9P4LNM9_9PLEO</name>
<dbReference type="AlphaFoldDB" id="A0A9P4LNM9"/>
<proteinExistence type="predicted"/>
<dbReference type="Proteomes" id="UP000799777">
    <property type="component" value="Unassembled WGS sequence"/>
</dbReference>
<sequence length="207" mass="23103">MLHRLHKTTDISIALKDRLAGPVFGVLQLLATCELWDLLEVHKKKKVTLTTPSSRALSKLLQLPSIDTFIVGTHVPWHERPGVDLERSTYNQGDWLEPVTLGHIKALDFGTFATFPEGIRKLLSNAKSLEKLSATTPTIRSRNGIHVADMLKAAPNKFRELGILEEPRARFTPDTAVPDFAEKNVPASLADFTSFQYLRILRLAATL</sequence>
<accession>A0A9P4LNM9</accession>
<reference evidence="1" key="1">
    <citation type="journal article" date="2020" name="Stud. Mycol.">
        <title>101 Dothideomycetes genomes: a test case for predicting lifestyles and emergence of pathogens.</title>
        <authorList>
            <person name="Haridas S."/>
            <person name="Albert R."/>
            <person name="Binder M."/>
            <person name="Bloem J."/>
            <person name="Labutti K."/>
            <person name="Salamov A."/>
            <person name="Andreopoulos B."/>
            <person name="Baker S."/>
            <person name="Barry K."/>
            <person name="Bills G."/>
            <person name="Bluhm B."/>
            <person name="Cannon C."/>
            <person name="Castanera R."/>
            <person name="Culley D."/>
            <person name="Daum C."/>
            <person name="Ezra D."/>
            <person name="Gonzalez J."/>
            <person name="Henrissat B."/>
            <person name="Kuo A."/>
            <person name="Liang C."/>
            <person name="Lipzen A."/>
            <person name="Lutzoni F."/>
            <person name="Magnuson J."/>
            <person name="Mondo S."/>
            <person name="Nolan M."/>
            <person name="Ohm R."/>
            <person name="Pangilinan J."/>
            <person name="Park H.-J."/>
            <person name="Ramirez L."/>
            <person name="Alfaro M."/>
            <person name="Sun H."/>
            <person name="Tritt A."/>
            <person name="Yoshinaga Y."/>
            <person name="Zwiers L.-H."/>
            <person name="Turgeon B."/>
            <person name="Goodwin S."/>
            <person name="Spatafora J."/>
            <person name="Crous P."/>
            <person name="Grigoriev I."/>
        </authorList>
    </citation>
    <scope>NUCLEOTIDE SEQUENCE</scope>
    <source>
        <strain evidence="1">CBS 110217</strain>
    </source>
</reference>
<organism evidence="1 2">
    <name type="scientific">Setomelanomma holmii</name>
    <dbReference type="NCBI Taxonomy" id="210430"/>
    <lineage>
        <taxon>Eukaryota</taxon>
        <taxon>Fungi</taxon>
        <taxon>Dikarya</taxon>
        <taxon>Ascomycota</taxon>
        <taxon>Pezizomycotina</taxon>
        <taxon>Dothideomycetes</taxon>
        <taxon>Pleosporomycetidae</taxon>
        <taxon>Pleosporales</taxon>
        <taxon>Pleosporineae</taxon>
        <taxon>Phaeosphaeriaceae</taxon>
        <taxon>Setomelanomma</taxon>
    </lineage>
</organism>
<gene>
    <name evidence="1" type="ORF">EK21DRAFT_89310</name>
</gene>
<dbReference type="EMBL" id="ML978194">
    <property type="protein sequence ID" value="KAF2030074.1"/>
    <property type="molecule type" value="Genomic_DNA"/>
</dbReference>
<protein>
    <submittedName>
        <fullName evidence="1">Uncharacterized protein</fullName>
    </submittedName>
</protein>
<evidence type="ECO:0000313" key="1">
    <source>
        <dbReference type="EMBL" id="KAF2030074.1"/>
    </source>
</evidence>